<evidence type="ECO:0000313" key="2">
    <source>
        <dbReference type="EMBL" id="SYZ67078.1"/>
    </source>
</evidence>
<dbReference type="PANTHER" id="PTHR14624:SF0">
    <property type="entry name" value="POLYPRENOL REDUCTASE"/>
    <property type="match status" value="1"/>
</dbReference>
<proteinExistence type="predicted"/>
<feature type="transmembrane region" description="Helical" evidence="1">
    <location>
        <begin position="178"/>
        <end position="197"/>
    </location>
</feature>
<gene>
    <name evidence="2" type="ORF">LBRM2904_27.1460</name>
</gene>
<feature type="transmembrane region" description="Helical" evidence="1">
    <location>
        <begin position="12"/>
        <end position="31"/>
    </location>
</feature>
<dbReference type="EMBL" id="LS997626">
    <property type="protein sequence ID" value="SYZ67078.1"/>
    <property type="molecule type" value="Genomic_DNA"/>
</dbReference>
<feature type="transmembrane region" description="Helical" evidence="1">
    <location>
        <begin position="209"/>
        <end position="230"/>
    </location>
</feature>
<dbReference type="GO" id="GO:0006488">
    <property type="term" value="P:dolichol-linked oligosaccharide biosynthetic process"/>
    <property type="evidence" value="ECO:0007669"/>
    <property type="project" value="InterPro"/>
</dbReference>
<name>A0A3P3ZA16_LEIBR</name>
<keyword evidence="1" id="KW-0472">Membrane</keyword>
<dbReference type="GO" id="GO:0005783">
    <property type="term" value="C:endoplasmic reticulum"/>
    <property type="evidence" value="ECO:0007669"/>
    <property type="project" value="TreeGrafter"/>
</dbReference>
<dbReference type="AlphaFoldDB" id="A0A3P3ZA16"/>
<dbReference type="Proteomes" id="UP000319462">
    <property type="component" value="Chromosome 27"/>
</dbReference>
<keyword evidence="1" id="KW-1133">Transmembrane helix</keyword>
<sequence length="474" mass="52534">MRLECIEGLSVRVALAYWSTSFLALLMRLFCAEFANLASYGGHSAPATAIPDDGETNRNRDGKHSSAVSATTLTRWCAAPVHWIASSMWGRWRVTRKQSFIAFYVTGLVTGAFLFGIRWMDSDSGAASGSPSAATLSSPAPPPFLTCVPLLLFSLHCTVRLTETCLVQRFREHDTVTLFAAVAGISFYVMAAISSAAPSYTHVPRTSQWIQRFVAVRCVFGAGVMAHLSLQAIQVTTHTILARLRQSPSPTMSSTRKLHAHDWEEGLWRRLQARLATSSAAQREHPNALSLPLELDGAWRRYHLPYSSSVCFQVVLDPHYTCEVAMYAVNTILLLLCTFPNSTTPATDIAGETLRGMGSRLTSGDPRWWGIPVPVRRGYRCWLALVSPYSLPPTSALPLQNTDAFGWLSMPPVVSLALCCERCWMRSGKNRLVAAVTDFQQKSSMQRSVCYRRQSWRRWCLGGTCSHSCGDRRD</sequence>
<accession>A0A3P3ZA16</accession>
<evidence type="ECO:0000256" key="1">
    <source>
        <dbReference type="SAM" id="Phobius"/>
    </source>
</evidence>
<dbReference type="PANTHER" id="PTHR14624">
    <property type="entry name" value="DFG10 PROTEIN"/>
    <property type="match status" value="1"/>
</dbReference>
<reference evidence="2 3" key="1">
    <citation type="submission" date="2018-09" db="EMBL/GenBank/DDBJ databases">
        <authorList>
            <person name="Peiro R."/>
            <person name="Begona"/>
            <person name="Cbmso G."/>
            <person name="Lopez M."/>
            <person name="Gonzalez S."/>
        </authorList>
    </citation>
    <scope>NUCLEOTIDE SEQUENCE [LARGE SCALE GENOMIC DNA]</scope>
</reference>
<dbReference type="UniPathway" id="UPA00378"/>
<protein>
    <submittedName>
        <fullName evidence="2">Hypothetical_protein</fullName>
    </submittedName>
</protein>
<dbReference type="InterPro" id="IPR039698">
    <property type="entry name" value="Dfg10/SRD5A3"/>
</dbReference>
<dbReference type="GO" id="GO:0016095">
    <property type="term" value="P:polyprenol catabolic process"/>
    <property type="evidence" value="ECO:0007669"/>
    <property type="project" value="TreeGrafter"/>
</dbReference>
<keyword evidence="1" id="KW-0812">Transmembrane</keyword>
<feature type="transmembrane region" description="Helical" evidence="1">
    <location>
        <begin position="101"/>
        <end position="120"/>
    </location>
</feature>
<evidence type="ECO:0000313" key="3">
    <source>
        <dbReference type="Proteomes" id="UP000319462"/>
    </source>
</evidence>
<dbReference type="GO" id="GO:0003865">
    <property type="term" value="F:3-oxo-5-alpha-steroid 4-dehydrogenase activity"/>
    <property type="evidence" value="ECO:0007669"/>
    <property type="project" value="TreeGrafter"/>
</dbReference>
<organism evidence="2 3">
    <name type="scientific">Leishmania braziliensis MHOM/BR/75/M2904</name>
    <dbReference type="NCBI Taxonomy" id="420245"/>
    <lineage>
        <taxon>Eukaryota</taxon>
        <taxon>Discoba</taxon>
        <taxon>Euglenozoa</taxon>
        <taxon>Kinetoplastea</taxon>
        <taxon>Metakinetoplastina</taxon>
        <taxon>Trypanosomatida</taxon>
        <taxon>Trypanosomatidae</taxon>
        <taxon>Leishmaniinae</taxon>
        <taxon>Leishmania</taxon>
        <taxon>Leishmania braziliensis species complex</taxon>
    </lineage>
</organism>